<reference evidence="2" key="1">
    <citation type="submission" date="2023-03" db="EMBL/GenBank/DDBJ databases">
        <title>Massive genome expansion in bonnet fungi (Mycena s.s.) driven by repeated elements and novel gene families across ecological guilds.</title>
        <authorList>
            <consortium name="Lawrence Berkeley National Laboratory"/>
            <person name="Harder C.B."/>
            <person name="Miyauchi S."/>
            <person name="Viragh M."/>
            <person name="Kuo A."/>
            <person name="Thoen E."/>
            <person name="Andreopoulos B."/>
            <person name="Lu D."/>
            <person name="Skrede I."/>
            <person name="Drula E."/>
            <person name="Henrissat B."/>
            <person name="Morin E."/>
            <person name="Kohler A."/>
            <person name="Barry K."/>
            <person name="LaButti K."/>
            <person name="Morin E."/>
            <person name="Salamov A."/>
            <person name="Lipzen A."/>
            <person name="Mereny Z."/>
            <person name="Hegedus B."/>
            <person name="Baldrian P."/>
            <person name="Stursova M."/>
            <person name="Weitz H."/>
            <person name="Taylor A."/>
            <person name="Grigoriev I.V."/>
            <person name="Nagy L.G."/>
            <person name="Martin F."/>
            <person name="Kauserud H."/>
        </authorList>
    </citation>
    <scope>NUCLEOTIDE SEQUENCE</scope>
    <source>
        <strain evidence="2">CBHHK182m</strain>
    </source>
</reference>
<gene>
    <name evidence="2" type="ORF">B0H16DRAFT_1478945</name>
</gene>
<comment type="caution">
    <text evidence="2">The sequence shown here is derived from an EMBL/GenBank/DDBJ whole genome shotgun (WGS) entry which is preliminary data.</text>
</comment>
<name>A0AAD7H5W0_9AGAR</name>
<proteinExistence type="predicted"/>
<keyword evidence="3" id="KW-1185">Reference proteome</keyword>
<dbReference type="EMBL" id="JARKIB010000351">
    <property type="protein sequence ID" value="KAJ7713121.1"/>
    <property type="molecule type" value="Genomic_DNA"/>
</dbReference>
<dbReference type="Proteomes" id="UP001215598">
    <property type="component" value="Unassembled WGS sequence"/>
</dbReference>
<protein>
    <submittedName>
        <fullName evidence="2">Uncharacterized protein</fullName>
    </submittedName>
</protein>
<organism evidence="2 3">
    <name type="scientific">Mycena metata</name>
    <dbReference type="NCBI Taxonomy" id="1033252"/>
    <lineage>
        <taxon>Eukaryota</taxon>
        <taxon>Fungi</taxon>
        <taxon>Dikarya</taxon>
        <taxon>Basidiomycota</taxon>
        <taxon>Agaricomycotina</taxon>
        <taxon>Agaricomycetes</taxon>
        <taxon>Agaricomycetidae</taxon>
        <taxon>Agaricales</taxon>
        <taxon>Marasmiineae</taxon>
        <taxon>Mycenaceae</taxon>
        <taxon>Mycena</taxon>
    </lineage>
</organism>
<evidence type="ECO:0000313" key="2">
    <source>
        <dbReference type="EMBL" id="KAJ7713121.1"/>
    </source>
</evidence>
<feature type="region of interest" description="Disordered" evidence="1">
    <location>
        <begin position="438"/>
        <end position="458"/>
    </location>
</feature>
<feature type="compositionally biased region" description="Basic and acidic residues" evidence="1">
    <location>
        <begin position="390"/>
        <end position="400"/>
    </location>
</feature>
<evidence type="ECO:0000256" key="1">
    <source>
        <dbReference type="SAM" id="MobiDB-lite"/>
    </source>
</evidence>
<accession>A0AAD7H5W0</accession>
<sequence>MSFKSILFLNILNLQHFVQRRSIPSRGHHHVQPRSRHVVISLGGRIYGRLTAALCNPLNGALLRAFDLRCLIQFDVVETARGRYNARLSQICRIQLISMSVPWTVASMVHSQCSFNITSTFDMLDLNVALKSTTYTPQATSRLEDFNSPLDVHSTLNRTRTSTSGISGMRSALVDFELRLSLKSSRDLGSRTRFNVSTPFMSLPSTLQLLPSLRTRSPTSSESSIYNEPINSKDSPVIQLCGINLLQVQSASHHELYVIKPPSPRRTDDQFSNSRIPLQVIFKIYVARDMAGGTDSGKGKGWMGETRREGEREKVWACAGLGARAHNRPRCAGGCDGETRGAVGGVRVETGDKGEVGWRRGRGGGLDAARQTQLRARSASLVLPAADSTGRVREGGKGEGGDEGDGEMGTIAGSGDWVESACVRWAAMCAMGGDVRVYRNERAGTRGPGQGRRDDEGV</sequence>
<feature type="region of interest" description="Disordered" evidence="1">
    <location>
        <begin position="387"/>
        <end position="412"/>
    </location>
</feature>
<evidence type="ECO:0000313" key="3">
    <source>
        <dbReference type="Proteomes" id="UP001215598"/>
    </source>
</evidence>
<dbReference type="AlphaFoldDB" id="A0AAD7H5W0"/>